<evidence type="ECO:0000256" key="1">
    <source>
        <dbReference type="ARBA" id="ARBA00008761"/>
    </source>
</evidence>
<keyword evidence="2" id="KW-0815">Transposition</keyword>
<accession>K1S6X5</accession>
<dbReference type="GO" id="GO:0032196">
    <property type="term" value="P:transposition"/>
    <property type="evidence" value="ECO:0007669"/>
    <property type="project" value="UniProtKB-KW"/>
</dbReference>
<dbReference type="EMBL" id="AJWZ01008772">
    <property type="protein sequence ID" value="EKC53188.1"/>
    <property type="molecule type" value="Genomic_DNA"/>
</dbReference>
<name>K1S6X5_9ZZZZ</name>
<evidence type="ECO:0000256" key="2">
    <source>
        <dbReference type="ARBA" id="ARBA00022578"/>
    </source>
</evidence>
<dbReference type="Pfam" id="PF01385">
    <property type="entry name" value="OrfB_IS605"/>
    <property type="match status" value="1"/>
</dbReference>
<dbReference type="AlphaFoldDB" id="K1S6X5"/>
<dbReference type="GO" id="GO:0006310">
    <property type="term" value="P:DNA recombination"/>
    <property type="evidence" value="ECO:0007669"/>
    <property type="project" value="UniProtKB-KW"/>
</dbReference>
<dbReference type="InterPro" id="IPR001959">
    <property type="entry name" value="Transposase"/>
</dbReference>
<gene>
    <name evidence="6" type="ORF">OBE_12716</name>
</gene>
<evidence type="ECO:0000313" key="6">
    <source>
        <dbReference type="EMBL" id="EKC53188.1"/>
    </source>
</evidence>
<dbReference type="NCBIfam" id="TIGR01766">
    <property type="entry name" value="IS200/IS605 family accessory protein TnpB-like domain"/>
    <property type="match status" value="1"/>
</dbReference>
<evidence type="ECO:0000259" key="5">
    <source>
        <dbReference type="Pfam" id="PF01385"/>
    </source>
</evidence>
<organism evidence="6">
    <name type="scientific">human gut metagenome</name>
    <dbReference type="NCBI Taxonomy" id="408170"/>
    <lineage>
        <taxon>unclassified sequences</taxon>
        <taxon>metagenomes</taxon>
        <taxon>organismal metagenomes</taxon>
    </lineage>
</organism>
<comment type="similarity">
    <text evidence="1">In the C-terminal section; belongs to the transposase 35 family.</text>
</comment>
<keyword evidence="3" id="KW-0238">DNA-binding</keyword>
<proteinExistence type="inferred from homology"/>
<keyword evidence="4" id="KW-0233">DNA recombination</keyword>
<reference evidence="6" key="1">
    <citation type="journal article" date="2013" name="Environ. Microbiol.">
        <title>Microbiota from the distal guts of lean and obese adolescents exhibit partial functional redundancy besides clear differences in community structure.</title>
        <authorList>
            <person name="Ferrer M."/>
            <person name="Ruiz A."/>
            <person name="Lanza F."/>
            <person name="Haange S.B."/>
            <person name="Oberbach A."/>
            <person name="Till H."/>
            <person name="Bargiela R."/>
            <person name="Campoy C."/>
            <person name="Segura M.T."/>
            <person name="Richter M."/>
            <person name="von Bergen M."/>
            <person name="Seifert J."/>
            <person name="Suarez A."/>
        </authorList>
    </citation>
    <scope>NUCLEOTIDE SEQUENCE</scope>
</reference>
<sequence>MRLVEQHTIKPSSVYYNELYDLLHKCKNLYNKGLYVVRQHYFQYKDDNTVKYKYLNYYSLEKKLRAENDVDYRALPAPVAQQVLMMVDRNFKSFFNLLNKRNRGEYSEEVRMPKYLNKGGLFPAVFTTASFSQKWIKQGIVKLPKQFSFTTRTNKQNIQQLRFVPKNGYIVLEIVYNKKEKDLMLDNENYLGIDIGLDNLASCVSNTGSCFIINGRPLKSINQYYNKRLAFLKSKLKDNKQISKQIRSLTNKRNNKIKDYLHKASRILVNHVVSNGINTIIIGHNKCWKQEINIGKRNNQNFVSIPFNMFISMIS</sequence>
<feature type="domain" description="Probable transposase IS891/IS1136/IS1341" evidence="5">
    <location>
        <begin position="186"/>
        <end position="286"/>
    </location>
</feature>
<dbReference type="GO" id="GO:0003677">
    <property type="term" value="F:DNA binding"/>
    <property type="evidence" value="ECO:0007669"/>
    <property type="project" value="UniProtKB-KW"/>
</dbReference>
<evidence type="ECO:0000256" key="4">
    <source>
        <dbReference type="ARBA" id="ARBA00023172"/>
    </source>
</evidence>
<protein>
    <submittedName>
        <fullName evidence="6">Transposase, IS605 OrfB family</fullName>
    </submittedName>
</protein>
<evidence type="ECO:0000256" key="3">
    <source>
        <dbReference type="ARBA" id="ARBA00023125"/>
    </source>
</evidence>
<dbReference type="NCBIfam" id="NF040570">
    <property type="entry name" value="guided_TnpB"/>
    <property type="match status" value="1"/>
</dbReference>
<comment type="caution">
    <text evidence="6">The sequence shown here is derived from an EMBL/GenBank/DDBJ whole genome shotgun (WGS) entry which is preliminary data.</text>
</comment>
<dbReference type="InterPro" id="IPR010095">
    <property type="entry name" value="Cas12f1-like_TNB"/>
</dbReference>
<feature type="non-terminal residue" evidence="6">
    <location>
        <position position="315"/>
    </location>
</feature>